<evidence type="ECO:0000313" key="3">
    <source>
        <dbReference type="Proteomes" id="UP001060336"/>
    </source>
</evidence>
<dbReference type="EC" id="2.4.-.-" evidence="2"/>
<evidence type="ECO:0000259" key="1">
    <source>
        <dbReference type="Pfam" id="PF00535"/>
    </source>
</evidence>
<gene>
    <name evidence="2" type="ORF">NUH88_18570</name>
</gene>
<dbReference type="InterPro" id="IPR027417">
    <property type="entry name" value="P-loop_NTPase"/>
</dbReference>
<evidence type="ECO:0000313" key="2">
    <source>
        <dbReference type="EMBL" id="UUX49392.1"/>
    </source>
</evidence>
<dbReference type="EMBL" id="CP102480">
    <property type="protein sequence ID" value="UUX49392.1"/>
    <property type="molecule type" value="Genomic_DNA"/>
</dbReference>
<dbReference type="Proteomes" id="UP001060336">
    <property type="component" value="Chromosome"/>
</dbReference>
<feature type="domain" description="Glycosyltransferase 2-like" evidence="1">
    <location>
        <begin position="613"/>
        <end position="736"/>
    </location>
</feature>
<dbReference type="InterPro" id="IPR029044">
    <property type="entry name" value="Nucleotide-diphossugar_trans"/>
</dbReference>
<dbReference type="Gene3D" id="3.40.50.300">
    <property type="entry name" value="P-loop containing nucleotide triphosphate hydrolases"/>
    <property type="match status" value="1"/>
</dbReference>
<dbReference type="SUPFAM" id="SSF52540">
    <property type="entry name" value="P-loop containing nucleoside triphosphate hydrolases"/>
    <property type="match status" value="1"/>
</dbReference>
<dbReference type="PANTHER" id="PTHR43179">
    <property type="entry name" value="RHAMNOSYLTRANSFERASE WBBL"/>
    <property type="match status" value="1"/>
</dbReference>
<feature type="domain" description="Glycosyltransferase 2-like" evidence="1">
    <location>
        <begin position="872"/>
        <end position="994"/>
    </location>
</feature>
<dbReference type="AlphaFoldDB" id="A0A9J7APQ9"/>
<accession>A0A9J7APQ9</accession>
<organism evidence="2 3">
    <name type="scientific">Nisaea acidiphila</name>
    <dbReference type="NCBI Taxonomy" id="1862145"/>
    <lineage>
        <taxon>Bacteria</taxon>
        <taxon>Pseudomonadati</taxon>
        <taxon>Pseudomonadota</taxon>
        <taxon>Alphaproteobacteria</taxon>
        <taxon>Rhodospirillales</taxon>
        <taxon>Thalassobaculaceae</taxon>
        <taxon>Nisaea</taxon>
    </lineage>
</organism>
<protein>
    <submittedName>
        <fullName evidence="2">Glycosyltransferase</fullName>
        <ecNumber evidence="2">2.4.-.-</ecNumber>
    </submittedName>
</protein>
<dbReference type="GO" id="GO:0016757">
    <property type="term" value="F:glycosyltransferase activity"/>
    <property type="evidence" value="ECO:0007669"/>
    <property type="project" value="UniProtKB-KW"/>
</dbReference>
<dbReference type="KEGG" id="naci:NUH88_18570"/>
<dbReference type="Gene3D" id="3.90.550.10">
    <property type="entry name" value="Spore Coat Polysaccharide Biosynthesis Protein SpsA, Chain A"/>
    <property type="match status" value="2"/>
</dbReference>
<dbReference type="Pfam" id="PF00535">
    <property type="entry name" value="Glycos_transf_2"/>
    <property type="match status" value="2"/>
</dbReference>
<keyword evidence="2" id="KW-0328">Glycosyltransferase</keyword>
<dbReference type="PANTHER" id="PTHR43179:SF7">
    <property type="entry name" value="RHAMNOSYLTRANSFERASE WBBL"/>
    <property type="match status" value="1"/>
</dbReference>
<dbReference type="CDD" id="cd04184">
    <property type="entry name" value="GT2_RfbC_Mx_like"/>
    <property type="match status" value="1"/>
</dbReference>
<proteinExistence type="predicted"/>
<dbReference type="InterPro" id="IPR001173">
    <property type="entry name" value="Glyco_trans_2-like"/>
</dbReference>
<dbReference type="RefSeq" id="WP_257768012.1">
    <property type="nucleotide sequence ID" value="NZ_CP102480.1"/>
</dbReference>
<reference evidence="2" key="1">
    <citation type="submission" date="2022-08" db="EMBL/GenBank/DDBJ databases">
        <title>Nisaea acidiphila sp. nov., isolated from a marine algal debris and emended description of the genus Nisaea Urios et al. 2008.</title>
        <authorList>
            <person name="Kwon K."/>
        </authorList>
    </citation>
    <scope>NUCLEOTIDE SEQUENCE</scope>
    <source>
        <strain evidence="2">MEBiC11861</strain>
    </source>
</reference>
<name>A0A9J7APQ9_9PROT</name>
<dbReference type="CDD" id="cd04186">
    <property type="entry name" value="GT_2_like_c"/>
    <property type="match status" value="1"/>
</dbReference>
<keyword evidence="3" id="KW-1185">Reference proteome</keyword>
<keyword evidence="2" id="KW-0808">Transferase</keyword>
<dbReference type="SUPFAM" id="SSF53448">
    <property type="entry name" value="Nucleotide-diphospho-sugar transferases"/>
    <property type="match status" value="2"/>
</dbReference>
<sequence>MAPKTPSKKKAANTALVILGMHRSGTSALTRVCNILGVELSGNLVPAAAGNNETGFWEHQEAVRVDDDLLVNLGMYWDDPRALPPGWEASGEASEAKTEIVDFLRKDFGNSALWGVKDPRICRLLPLWQPALEELGADPVFIVMQRHPLEVVRSLHQRDGLSNGRGLLLWLRHVLEGEKATRGTKRSFISYDAFMADWDGTISKAARTLGLPFDTSDAEARKEIESFIRPGLRHFAFHGAELFAEEKLALWAGRVYDACRSIEEHGESDAAHAVFDMVAREIELASFHFDEVIGEATKRELELRDEIHDLHTRLNHKEIWAAEQQSRVEERDNRLAHREGIIEGLTQERNHLIAVHTKEMHDLRIENARLHREVRFIADTWSWRLTKPFRFAHRLFLRALGTARLMKHQMHIQDAIDAEPLGDDRFRSTRPNPQLLLSSPHRFLPEGWVEVTYEIEATRIAAPFLFADVGKGYKDANRFRLSPTRGGVGRTVVRLPNRVVALRMDPIHFVGEFRVKNITIREISRTWVALSVVGHRLKLALLDRHARRHLIEKLWEAARLRDTSAIKRSIATTAANPLSSYAHWFETYTRLSEDDVAAVKRHIAEMQEKPLISVVMPTYNTPPEFLERAIESVKAQLYPNWELCIADDASTNQATKDLLAKYADGDDRIKVTFREKNGHISAASNSALELAGGEFIALLDHDDELTEHALYMVAAELSLHPDADVIYSDEDKVDESGEHYSPYFKPDWSPHMFLGQNFINHLGVYRHSRVKEVGGFRLGFEGSQDYDLALRITETSPPEKIRHIPHVLYHWRAMEGSAARAEDEKDYTAGAAIKAVTEHLQRTGTKGEVVPGRDVHSLRVIYELPEELPKVSLIIPTRNRADILKCAVDGIIEKNDYPNWELIIVDNGSDEEETLAYLDSLKSDPRIRVHRDDGPFNYSRLNNDAARLATGEIIGLVNNDIEPINDDWLSEMVRQVIQPGVGIVGAKLYYSNDTLQHGGVIVGLGGVAGHFDKRLPREKRGYFGRAMLVQDFSAVTAACLLAPKKVFDEVGGLDEKNLAVAFNDVDFCLKVRHAGYWVVWTPYAELYHYESISRGDDDAPEKRERFNAEATCMRERWATDCENDPFYNPNLTLDFEQPVIADPPRASRPWNDYIEAE</sequence>